<keyword evidence="2" id="KW-0732">Signal</keyword>
<evidence type="ECO:0000256" key="2">
    <source>
        <dbReference type="SAM" id="SignalP"/>
    </source>
</evidence>
<evidence type="ECO:0000313" key="3">
    <source>
        <dbReference type="EMBL" id="QJW88559.1"/>
    </source>
</evidence>
<dbReference type="SUPFAM" id="SSF50965">
    <property type="entry name" value="Galactose oxidase, central domain"/>
    <property type="match status" value="1"/>
</dbReference>
<keyword evidence="1" id="KW-0472">Membrane</keyword>
<dbReference type="RefSeq" id="WP_171738397.1">
    <property type="nucleotide sequence ID" value="NZ_CP053435.1"/>
</dbReference>
<protein>
    <submittedName>
        <fullName evidence="3">Uncharacterized protein</fullName>
    </submittedName>
</protein>
<proteinExistence type="predicted"/>
<reference evidence="3 4" key="1">
    <citation type="submission" date="2020-05" db="EMBL/GenBank/DDBJ databases">
        <title>Genome sequencing of Spirosoma sp. TS118.</title>
        <authorList>
            <person name="Lee J.-H."/>
            <person name="Jeong S."/>
            <person name="Zhao L."/>
            <person name="Jung J.-H."/>
            <person name="Kim M.-K."/>
            <person name="Lim S."/>
        </authorList>
    </citation>
    <scope>NUCLEOTIDE SEQUENCE [LARGE SCALE GENOMIC DNA]</scope>
    <source>
        <strain evidence="3 4">TS118</strain>
    </source>
</reference>
<feature type="signal peptide" evidence="2">
    <location>
        <begin position="1"/>
        <end position="26"/>
    </location>
</feature>
<keyword evidence="1" id="KW-1133">Transmembrane helix</keyword>
<sequence>MSRYCQLYIWLLVHLLFGLQTGHSYAAVLTWPDAPDGRLHRIDTNKKTLEVETRPGIWQLQGVIELQGVVSGEFPSPTRVESFPVDSTNRLLLVNCTQQVYQFNRQTRRLERLDKTFFRGYNCHSAKFIRKGILHSFGGYGFWHTNNILAYYKAATNEWESLNSATNAPASIYQGFNGYVPEVDAFISALSFHQNDSEHQGGFHWDEGVYQFSFASNTWRKVGQTSSAVREHLQFDILSKASWFQINRYFILCFYDNPLTTFLVFDAVRNEARLWRDTDKLLGNVLANGERDVYHSYVWQNTLHFRRNVADNSEAGVRIIKLPIAQIWRDARPIGAFYETEDNSILWAVCTLGTLLLVGIGANLFWRLRHKKAVAKPTPTAHQEPTRISQLSVLNPQEKEVFEALLRAQTTGGISGEQLNELLKITDKTLDNQRRVRADVIKGINLKIKLLWDINEAVERVPTTLDRRMFTYILNNEVVKKIDASQES</sequence>
<evidence type="ECO:0000256" key="1">
    <source>
        <dbReference type="SAM" id="Phobius"/>
    </source>
</evidence>
<feature type="chain" id="PRO_5026682200" evidence="2">
    <location>
        <begin position="27"/>
        <end position="488"/>
    </location>
</feature>
<feature type="transmembrane region" description="Helical" evidence="1">
    <location>
        <begin position="345"/>
        <end position="366"/>
    </location>
</feature>
<organism evidence="3 4">
    <name type="scientific">Spirosoma taeanense</name>
    <dbReference type="NCBI Taxonomy" id="2735870"/>
    <lineage>
        <taxon>Bacteria</taxon>
        <taxon>Pseudomonadati</taxon>
        <taxon>Bacteroidota</taxon>
        <taxon>Cytophagia</taxon>
        <taxon>Cytophagales</taxon>
        <taxon>Cytophagaceae</taxon>
        <taxon>Spirosoma</taxon>
    </lineage>
</organism>
<keyword evidence="4" id="KW-1185">Reference proteome</keyword>
<keyword evidence="1" id="KW-0812">Transmembrane</keyword>
<dbReference type="AlphaFoldDB" id="A0A6M5Y431"/>
<gene>
    <name evidence="3" type="ORF">HNV11_03795</name>
</gene>
<dbReference type="InterPro" id="IPR011043">
    <property type="entry name" value="Gal_Oxase/kelch_b-propeller"/>
</dbReference>
<dbReference type="KEGG" id="stae:HNV11_03795"/>
<dbReference type="EMBL" id="CP053435">
    <property type="protein sequence ID" value="QJW88559.1"/>
    <property type="molecule type" value="Genomic_DNA"/>
</dbReference>
<dbReference type="Proteomes" id="UP000502756">
    <property type="component" value="Chromosome"/>
</dbReference>
<name>A0A6M5Y431_9BACT</name>
<accession>A0A6M5Y431</accession>
<evidence type="ECO:0000313" key="4">
    <source>
        <dbReference type="Proteomes" id="UP000502756"/>
    </source>
</evidence>